<evidence type="ECO:0000313" key="2">
    <source>
        <dbReference type="Proteomes" id="UP000297280"/>
    </source>
</evidence>
<dbReference type="AlphaFoldDB" id="A0A4Z1L6X0"/>
<comment type="caution">
    <text evidence="1">The sequence shown here is derived from an EMBL/GenBank/DDBJ whole genome shotgun (WGS) entry which is preliminary data.</text>
</comment>
<keyword evidence="2" id="KW-1185">Reference proteome</keyword>
<accession>A0A4Z1L6X0</accession>
<proteinExistence type="predicted"/>
<dbReference type="Proteomes" id="UP000297280">
    <property type="component" value="Unassembled WGS sequence"/>
</dbReference>
<gene>
    <name evidence="1" type="ORF">BPOR_0002g00250</name>
</gene>
<protein>
    <submittedName>
        <fullName evidence="1">Uncharacterized protein</fullName>
    </submittedName>
</protein>
<organism evidence="1 2">
    <name type="scientific">Botrytis porri</name>
    <dbReference type="NCBI Taxonomy" id="87229"/>
    <lineage>
        <taxon>Eukaryota</taxon>
        <taxon>Fungi</taxon>
        <taxon>Dikarya</taxon>
        <taxon>Ascomycota</taxon>
        <taxon>Pezizomycotina</taxon>
        <taxon>Leotiomycetes</taxon>
        <taxon>Helotiales</taxon>
        <taxon>Sclerotiniaceae</taxon>
        <taxon>Botrytis</taxon>
    </lineage>
</organism>
<dbReference type="EMBL" id="PQXO01000002">
    <property type="protein sequence ID" value="TGO92478.1"/>
    <property type="molecule type" value="Genomic_DNA"/>
</dbReference>
<reference evidence="1 2" key="1">
    <citation type="submission" date="2017-12" db="EMBL/GenBank/DDBJ databases">
        <title>Comparative genomics of Botrytis spp.</title>
        <authorList>
            <person name="Valero-Jimenez C.A."/>
            <person name="Tapia P."/>
            <person name="Veloso J."/>
            <person name="Silva-Moreno E."/>
            <person name="Staats M."/>
            <person name="Valdes J.H."/>
            <person name="Van Kan J.A.L."/>
        </authorList>
    </citation>
    <scope>NUCLEOTIDE SEQUENCE [LARGE SCALE GENOMIC DNA]</scope>
    <source>
        <strain evidence="1 2">MUCL3349</strain>
    </source>
</reference>
<sequence>MPATATATAAATAAATLSSEEEIHYPPSTIYYLLLSGTQPAIQDVLFINADAVTSVITRLFPRVQTSFKVNISSTPSKFMQCPIKLSDDATSGLSICHERTFHFSELQRCVAVREILEKDLKYSIINTHIHTHTHTHQCALFSEMSYINHAVIPALR</sequence>
<evidence type="ECO:0000313" key="1">
    <source>
        <dbReference type="EMBL" id="TGO92478.1"/>
    </source>
</evidence>
<name>A0A4Z1L6X0_9HELO</name>